<comment type="catalytic activity">
    <reaction evidence="1">
        <text>S-ubiquitinyl-[E2 ubiquitin-conjugating enzyme]-L-cysteine + [acceptor protein]-L-lysine = [E2 ubiquitin-conjugating enzyme]-L-cysteine + N(6)-ubiquitinyl-[acceptor protein]-L-lysine.</text>
        <dbReference type="EC" id="2.3.2.27"/>
    </reaction>
</comment>
<organism evidence="12 13">
    <name type="scientific">Salix dunnii</name>
    <dbReference type="NCBI Taxonomy" id="1413687"/>
    <lineage>
        <taxon>Eukaryota</taxon>
        <taxon>Viridiplantae</taxon>
        <taxon>Streptophyta</taxon>
        <taxon>Embryophyta</taxon>
        <taxon>Tracheophyta</taxon>
        <taxon>Spermatophyta</taxon>
        <taxon>Magnoliopsida</taxon>
        <taxon>eudicotyledons</taxon>
        <taxon>Gunneridae</taxon>
        <taxon>Pentapetalae</taxon>
        <taxon>rosids</taxon>
        <taxon>fabids</taxon>
        <taxon>Malpighiales</taxon>
        <taxon>Salicaceae</taxon>
        <taxon>Saliceae</taxon>
        <taxon>Salix</taxon>
    </lineage>
</organism>
<reference evidence="12 13" key="1">
    <citation type="submission" date="2020-10" db="EMBL/GenBank/DDBJ databases">
        <title>Plant Genome Project.</title>
        <authorList>
            <person name="Zhang R.-G."/>
        </authorList>
    </citation>
    <scope>NUCLEOTIDE SEQUENCE [LARGE SCALE GENOMIC DNA]</scope>
    <source>
        <strain evidence="12">FAFU-HL-1</strain>
        <tissue evidence="12">Leaf</tissue>
    </source>
</reference>
<feature type="domain" description="RING-type" evidence="11">
    <location>
        <begin position="502"/>
        <end position="543"/>
    </location>
</feature>
<sequence length="553" mass="60643">MFAMRLAFFISFWELHHSWMTIRVRELVIGSLSPKGSCSERYCYQRRSNDQFCKIFGCSGRLNSSKGTQISSEKAKSSRPRPLFSSSSGGKETNGSSSKVYSAINKPRNFVQEPRKKFSSQLEAESSETGSGQDEPEVTPPSGRIKLDLRPEIDGAGSSDITSMEAGSSDISTRTRTRWSFHQKSGIVNPVSLASKSTIQGTRLNASRYGPGNLRCNTVSDTASLGSSSSDLNLSQRKDAVNKRICDGESSSSARGKRIIGSSLEGRGSSSNSGISISDSRRARTGTLNRDSTAASIRTRRPLGGYTRARVANQGSGNNLSANEIPLTSQPDLSLDLNAPSSSRHFCVETSLGRPSTYSHPHSSNGRLRGLRPSSSAEVSNAQSLMNHESFQRYNMAGIAEVLLALERIEQDEELTYEQLLVLETSLVFNGLNFHDQHRAMRLDIDNMSYEELLALEERMGTVSTALTEETLSECLKTSIYQSTPMEDVTANLEGDEDDVKCSICQEEYVVGDEMGRLQCEHGYHMSCIHHWLSMKNWCPICKASAAPSPPSS</sequence>
<dbReference type="InterPro" id="IPR001841">
    <property type="entry name" value="Znf_RING"/>
</dbReference>
<dbReference type="EC" id="2.3.2.27" evidence="2"/>
<keyword evidence="13" id="KW-1185">Reference proteome</keyword>
<feature type="compositionally biased region" description="Polar residues" evidence="9">
    <location>
        <begin position="159"/>
        <end position="174"/>
    </location>
</feature>
<evidence type="ECO:0000256" key="7">
    <source>
        <dbReference type="ARBA" id="ARBA00022833"/>
    </source>
</evidence>
<evidence type="ECO:0000313" key="12">
    <source>
        <dbReference type="EMBL" id="KAF9660593.1"/>
    </source>
</evidence>
<feature type="compositionally biased region" description="Polar residues" evidence="9">
    <location>
        <begin position="119"/>
        <end position="132"/>
    </location>
</feature>
<keyword evidence="5 8" id="KW-0863">Zinc-finger</keyword>
<evidence type="ECO:0000256" key="8">
    <source>
        <dbReference type="PROSITE-ProRule" id="PRU00175"/>
    </source>
</evidence>
<evidence type="ECO:0000256" key="1">
    <source>
        <dbReference type="ARBA" id="ARBA00000900"/>
    </source>
</evidence>
<dbReference type="AlphaFoldDB" id="A0A835MKA9"/>
<keyword evidence="3" id="KW-0808">Transferase</keyword>
<evidence type="ECO:0000256" key="2">
    <source>
        <dbReference type="ARBA" id="ARBA00012483"/>
    </source>
</evidence>
<dbReference type="InterPro" id="IPR013083">
    <property type="entry name" value="Znf_RING/FYVE/PHD"/>
</dbReference>
<name>A0A835MKA9_9ROSI</name>
<evidence type="ECO:0000256" key="6">
    <source>
        <dbReference type="ARBA" id="ARBA00022786"/>
    </source>
</evidence>
<evidence type="ECO:0000256" key="9">
    <source>
        <dbReference type="SAM" id="MobiDB-lite"/>
    </source>
</evidence>
<feature type="signal peptide" evidence="10">
    <location>
        <begin position="1"/>
        <end position="18"/>
    </location>
</feature>
<dbReference type="PROSITE" id="PS50089">
    <property type="entry name" value="ZF_RING_2"/>
    <property type="match status" value="1"/>
</dbReference>
<feature type="region of interest" description="Disordered" evidence="9">
    <location>
        <begin position="65"/>
        <end position="175"/>
    </location>
</feature>
<feature type="region of interest" description="Disordered" evidence="9">
    <location>
        <begin position="353"/>
        <end position="382"/>
    </location>
</feature>
<dbReference type="Proteomes" id="UP000657918">
    <property type="component" value="Unassembled WGS sequence"/>
</dbReference>
<keyword evidence="10" id="KW-0732">Signal</keyword>
<evidence type="ECO:0000256" key="5">
    <source>
        <dbReference type="ARBA" id="ARBA00022771"/>
    </source>
</evidence>
<dbReference type="SUPFAM" id="SSF57850">
    <property type="entry name" value="RING/U-box"/>
    <property type="match status" value="1"/>
</dbReference>
<dbReference type="OrthoDB" id="8062037at2759"/>
<feature type="region of interest" description="Disordered" evidence="9">
    <location>
        <begin position="243"/>
        <end position="333"/>
    </location>
</feature>
<feature type="compositionally biased region" description="Polar residues" evidence="9">
    <location>
        <begin position="89"/>
        <end position="100"/>
    </location>
</feature>
<dbReference type="InterPro" id="IPR045191">
    <property type="entry name" value="MBR1/2-like"/>
</dbReference>
<dbReference type="PANTHER" id="PTHR22937:SF136">
    <property type="entry name" value="RING-TYPE E3 UBIQUITIN TRANSFERASE"/>
    <property type="match status" value="1"/>
</dbReference>
<evidence type="ECO:0000256" key="3">
    <source>
        <dbReference type="ARBA" id="ARBA00022679"/>
    </source>
</evidence>
<dbReference type="Gene3D" id="3.30.40.10">
    <property type="entry name" value="Zinc/RING finger domain, C3HC4 (zinc finger)"/>
    <property type="match status" value="1"/>
</dbReference>
<feature type="chain" id="PRO_5032628632" description="RING-type E3 ubiquitin transferase" evidence="10">
    <location>
        <begin position="19"/>
        <end position="553"/>
    </location>
</feature>
<feature type="compositionally biased region" description="Low complexity" evidence="9">
    <location>
        <begin position="261"/>
        <end position="278"/>
    </location>
</feature>
<comment type="caution">
    <text evidence="12">The sequence shown here is derived from an EMBL/GenBank/DDBJ whole genome shotgun (WGS) entry which is preliminary data.</text>
</comment>
<accession>A0A835MKA9</accession>
<gene>
    <name evidence="12" type="ORF">SADUNF_SadunfUnG0005200</name>
</gene>
<feature type="compositionally biased region" description="Polar residues" evidence="9">
    <location>
        <begin position="353"/>
        <end position="366"/>
    </location>
</feature>
<dbReference type="FunFam" id="3.30.40.10:FF:000504">
    <property type="entry name" value="E3 ubiquitin-protein ligase arkadia"/>
    <property type="match status" value="1"/>
</dbReference>
<keyword evidence="6" id="KW-0833">Ubl conjugation pathway</keyword>
<dbReference type="Pfam" id="PF13639">
    <property type="entry name" value="zf-RING_2"/>
    <property type="match status" value="1"/>
</dbReference>
<dbReference type="GO" id="GO:0061630">
    <property type="term" value="F:ubiquitin protein ligase activity"/>
    <property type="evidence" value="ECO:0007669"/>
    <property type="project" value="UniProtKB-EC"/>
</dbReference>
<evidence type="ECO:0000256" key="10">
    <source>
        <dbReference type="SAM" id="SignalP"/>
    </source>
</evidence>
<feature type="compositionally biased region" description="Polar residues" evidence="9">
    <location>
        <begin position="286"/>
        <end position="296"/>
    </location>
</feature>
<evidence type="ECO:0000313" key="13">
    <source>
        <dbReference type="Proteomes" id="UP000657918"/>
    </source>
</evidence>
<evidence type="ECO:0000256" key="4">
    <source>
        <dbReference type="ARBA" id="ARBA00022723"/>
    </source>
</evidence>
<protein>
    <recommendedName>
        <fullName evidence="2">RING-type E3 ubiquitin transferase</fullName>
        <ecNumber evidence="2">2.3.2.27</ecNumber>
    </recommendedName>
</protein>
<dbReference type="PANTHER" id="PTHR22937">
    <property type="entry name" value="E3 UBIQUITIN-PROTEIN LIGASE RNF165"/>
    <property type="match status" value="1"/>
</dbReference>
<keyword evidence="7" id="KW-0862">Zinc</keyword>
<feature type="compositionally biased region" description="Polar residues" evidence="9">
    <location>
        <begin position="313"/>
        <end position="332"/>
    </location>
</feature>
<keyword evidence="4" id="KW-0479">Metal-binding</keyword>
<feature type="compositionally biased region" description="Polar residues" evidence="9">
    <location>
        <begin position="373"/>
        <end position="382"/>
    </location>
</feature>
<dbReference type="EMBL" id="JADGMS010000024">
    <property type="protein sequence ID" value="KAF9660593.1"/>
    <property type="molecule type" value="Genomic_DNA"/>
</dbReference>
<proteinExistence type="predicted"/>
<dbReference type="SMART" id="SM00184">
    <property type="entry name" value="RING"/>
    <property type="match status" value="1"/>
</dbReference>
<evidence type="ECO:0000259" key="11">
    <source>
        <dbReference type="PROSITE" id="PS50089"/>
    </source>
</evidence>
<dbReference type="GO" id="GO:0008270">
    <property type="term" value="F:zinc ion binding"/>
    <property type="evidence" value="ECO:0007669"/>
    <property type="project" value="UniProtKB-KW"/>
</dbReference>